<keyword evidence="6" id="KW-0902">Two-component regulatory system</keyword>
<dbReference type="GO" id="GO:0005886">
    <property type="term" value="C:plasma membrane"/>
    <property type="evidence" value="ECO:0007669"/>
    <property type="project" value="TreeGrafter"/>
</dbReference>
<keyword evidence="4" id="KW-0808">Transferase</keyword>
<dbReference type="Gene3D" id="1.10.287.130">
    <property type="match status" value="1"/>
</dbReference>
<evidence type="ECO:0000256" key="3">
    <source>
        <dbReference type="ARBA" id="ARBA00022553"/>
    </source>
</evidence>
<organism evidence="9 10">
    <name type="scientific">Pararcticibacter amylolyticus</name>
    <dbReference type="NCBI Taxonomy" id="2173175"/>
    <lineage>
        <taxon>Bacteria</taxon>
        <taxon>Pseudomonadati</taxon>
        <taxon>Bacteroidota</taxon>
        <taxon>Sphingobacteriia</taxon>
        <taxon>Sphingobacteriales</taxon>
        <taxon>Sphingobacteriaceae</taxon>
        <taxon>Pararcticibacter</taxon>
    </lineage>
</organism>
<evidence type="ECO:0000256" key="4">
    <source>
        <dbReference type="ARBA" id="ARBA00022679"/>
    </source>
</evidence>
<dbReference type="InterPro" id="IPR036097">
    <property type="entry name" value="HisK_dim/P_sf"/>
</dbReference>
<dbReference type="SMART" id="SM00387">
    <property type="entry name" value="HATPase_c"/>
    <property type="match status" value="1"/>
</dbReference>
<dbReference type="InterPro" id="IPR003661">
    <property type="entry name" value="HisK_dim/P_dom"/>
</dbReference>
<evidence type="ECO:0000259" key="8">
    <source>
        <dbReference type="PROSITE" id="PS50109"/>
    </source>
</evidence>
<dbReference type="GO" id="GO:0016036">
    <property type="term" value="P:cellular response to phosphate starvation"/>
    <property type="evidence" value="ECO:0007669"/>
    <property type="project" value="TreeGrafter"/>
</dbReference>
<dbReference type="SMART" id="SM00388">
    <property type="entry name" value="HisKA"/>
    <property type="match status" value="1"/>
</dbReference>
<dbReference type="Proteomes" id="UP000245647">
    <property type="component" value="Unassembled WGS sequence"/>
</dbReference>
<accession>A0A2U2PBT7</accession>
<dbReference type="EC" id="2.7.13.3" evidence="2"/>
<feature type="transmembrane region" description="Helical" evidence="7">
    <location>
        <begin position="143"/>
        <end position="165"/>
    </location>
</feature>
<dbReference type="Pfam" id="PF00512">
    <property type="entry name" value="HisKA"/>
    <property type="match status" value="1"/>
</dbReference>
<dbReference type="GO" id="GO:0000155">
    <property type="term" value="F:phosphorelay sensor kinase activity"/>
    <property type="evidence" value="ECO:0007669"/>
    <property type="project" value="InterPro"/>
</dbReference>
<dbReference type="PANTHER" id="PTHR45453">
    <property type="entry name" value="PHOSPHATE REGULON SENSOR PROTEIN PHOR"/>
    <property type="match status" value="1"/>
</dbReference>
<gene>
    <name evidence="9" type="ORF">DDR33_19615</name>
</gene>
<keyword evidence="7" id="KW-1133">Transmembrane helix</keyword>
<evidence type="ECO:0000256" key="2">
    <source>
        <dbReference type="ARBA" id="ARBA00012438"/>
    </source>
</evidence>
<dbReference type="SUPFAM" id="SSF55874">
    <property type="entry name" value="ATPase domain of HSP90 chaperone/DNA topoisomerase II/histidine kinase"/>
    <property type="match status" value="1"/>
</dbReference>
<dbReference type="PROSITE" id="PS50109">
    <property type="entry name" value="HIS_KIN"/>
    <property type="match status" value="1"/>
</dbReference>
<feature type="transmembrane region" description="Helical" evidence="7">
    <location>
        <begin position="12"/>
        <end position="30"/>
    </location>
</feature>
<dbReference type="InterPro" id="IPR005467">
    <property type="entry name" value="His_kinase_dom"/>
</dbReference>
<proteinExistence type="predicted"/>
<dbReference type="CDD" id="cd00082">
    <property type="entry name" value="HisKA"/>
    <property type="match status" value="1"/>
</dbReference>
<reference evidence="9 10" key="1">
    <citation type="submission" date="2018-04" db="EMBL/GenBank/DDBJ databases">
        <title>Pedobacter chongqingensis sp. nov., isolated from a rottenly hemp rope.</title>
        <authorList>
            <person name="Cai Y."/>
        </authorList>
    </citation>
    <scope>NUCLEOTIDE SEQUENCE [LARGE SCALE GENOMIC DNA]</scope>
    <source>
        <strain evidence="9 10">FJ4-8</strain>
    </source>
</reference>
<evidence type="ECO:0000313" key="9">
    <source>
        <dbReference type="EMBL" id="PWG78867.1"/>
    </source>
</evidence>
<keyword evidence="7" id="KW-0472">Membrane</keyword>
<dbReference type="InterPro" id="IPR003594">
    <property type="entry name" value="HATPase_dom"/>
</dbReference>
<dbReference type="Gene3D" id="3.30.565.10">
    <property type="entry name" value="Histidine kinase-like ATPase, C-terminal domain"/>
    <property type="match status" value="1"/>
</dbReference>
<evidence type="ECO:0000256" key="1">
    <source>
        <dbReference type="ARBA" id="ARBA00000085"/>
    </source>
</evidence>
<dbReference type="Pfam" id="PF02518">
    <property type="entry name" value="HATPase_c"/>
    <property type="match status" value="1"/>
</dbReference>
<dbReference type="EMBL" id="QEAS01000019">
    <property type="protein sequence ID" value="PWG78867.1"/>
    <property type="molecule type" value="Genomic_DNA"/>
</dbReference>
<dbReference type="SUPFAM" id="SSF47384">
    <property type="entry name" value="Homodimeric domain of signal transducing histidine kinase"/>
    <property type="match status" value="1"/>
</dbReference>
<keyword evidence="7" id="KW-0812">Transmembrane</keyword>
<name>A0A2U2PBT7_9SPHI</name>
<keyword evidence="10" id="KW-1185">Reference proteome</keyword>
<comment type="caution">
    <text evidence="9">The sequence shown here is derived from an EMBL/GenBank/DDBJ whole genome shotgun (WGS) entry which is preliminary data.</text>
</comment>
<keyword evidence="5 9" id="KW-0418">Kinase</keyword>
<dbReference type="OrthoDB" id="1522504at2"/>
<evidence type="ECO:0000256" key="7">
    <source>
        <dbReference type="SAM" id="Phobius"/>
    </source>
</evidence>
<dbReference type="AlphaFoldDB" id="A0A2U2PBT7"/>
<dbReference type="RefSeq" id="WP_109417504.1">
    <property type="nucleotide sequence ID" value="NZ_QEAS01000019.1"/>
</dbReference>
<dbReference type="InterPro" id="IPR036890">
    <property type="entry name" value="HATPase_C_sf"/>
</dbReference>
<feature type="domain" description="Histidine kinase" evidence="8">
    <location>
        <begin position="229"/>
        <end position="441"/>
    </location>
</feature>
<comment type="catalytic activity">
    <reaction evidence="1">
        <text>ATP + protein L-histidine = ADP + protein N-phospho-L-histidine.</text>
        <dbReference type="EC" id="2.7.13.3"/>
    </reaction>
</comment>
<dbReference type="PRINTS" id="PR00344">
    <property type="entry name" value="BCTRLSENSOR"/>
</dbReference>
<dbReference type="InterPro" id="IPR004358">
    <property type="entry name" value="Sig_transdc_His_kin-like_C"/>
</dbReference>
<evidence type="ECO:0000313" key="10">
    <source>
        <dbReference type="Proteomes" id="UP000245647"/>
    </source>
</evidence>
<protein>
    <recommendedName>
        <fullName evidence="2">histidine kinase</fullName>
        <ecNumber evidence="2">2.7.13.3</ecNumber>
    </recommendedName>
</protein>
<evidence type="ECO:0000256" key="5">
    <source>
        <dbReference type="ARBA" id="ARBA00022777"/>
    </source>
</evidence>
<evidence type="ECO:0000256" key="6">
    <source>
        <dbReference type="ARBA" id="ARBA00023012"/>
    </source>
</evidence>
<dbReference type="InterPro" id="IPR050351">
    <property type="entry name" value="BphY/WalK/GraS-like"/>
</dbReference>
<dbReference type="PANTHER" id="PTHR45453:SF1">
    <property type="entry name" value="PHOSPHATE REGULON SENSOR PROTEIN PHOR"/>
    <property type="match status" value="1"/>
</dbReference>
<keyword evidence="3" id="KW-0597">Phosphoprotein</keyword>
<dbReference type="GO" id="GO:0004721">
    <property type="term" value="F:phosphoprotein phosphatase activity"/>
    <property type="evidence" value="ECO:0007669"/>
    <property type="project" value="TreeGrafter"/>
</dbReference>
<sequence>MKLQLKLILYNLIIKISIIIFLVSVILIFLDKISLNHLKQRIADKKEKLIKNLSEDEIADLLEAEKTFTDYNILKEEYIILTRANPAVTHKTHPEKFNISNREIEGHQGEYLILTSYLRFGQNNYRLEIGETVSAVRQLKKTILYLTLLALVISAVITLITDYAFTSMVLAPFYNIIDQKLNKTNEPFEYDYNPIKTTTSDFRQLDDSINALMHKITQQFLTQKQFTSNVSHELLTPVSVIKTRLENLLADEKISETSEAKIMASLRSLDRLKSIVNSLLLISKIENDQYEKKDLISIRSTLSEVIEDLEDRMELKGICLTNSLKHNSSIYGNKALIHILFTNIINNATKYNRPGGEIRLEDKLEKDCYNIYISDQGKGMSQDLVEKAFNRFEKLNSSDNDSNGLGLAIVKSIAVFHGLDIVIESEPGSGTTVIISFPQSAVHPAPFN</sequence>